<evidence type="ECO:0000313" key="13">
    <source>
        <dbReference type="EMBL" id="JAS26200.1"/>
    </source>
</evidence>
<evidence type="ECO:0000256" key="9">
    <source>
        <dbReference type="ARBA" id="ARBA00023180"/>
    </source>
</evidence>
<keyword evidence="8 10" id="KW-1015">Disulfide bond</keyword>
<dbReference type="InterPro" id="IPR036383">
    <property type="entry name" value="TSP1_rpt_sf"/>
</dbReference>
<evidence type="ECO:0000259" key="11">
    <source>
        <dbReference type="PROSITE" id="PS50026"/>
    </source>
</evidence>
<dbReference type="EMBL" id="GEDC01011098">
    <property type="protein sequence ID" value="JAS26200.1"/>
    <property type="molecule type" value="Transcribed_RNA"/>
</dbReference>
<feature type="domain" description="Nidogen G2 beta-barrel" evidence="12">
    <location>
        <begin position="245"/>
        <end position="465"/>
    </location>
</feature>
<dbReference type="CDD" id="cd00054">
    <property type="entry name" value="EGF_CA"/>
    <property type="match status" value="2"/>
</dbReference>
<keyword evidence="3" id="KW-0272">Extracellular matrix</keyword>
<dbReference type="Gene3D" id="2.20.100.10">
    <property type="entry name" value="Thrombospondin type-1 (TSP1) repeat"/>
    <property type="match status" value="4"/>
</dbReference>
<dbReference type="FunFam" id="2.20.100.10:FF:000001">
    <property type="entry name" value="semaphorin-5A isoform X1"/>
    <property type="match status" value="1"/>
</dbReference>
<dbReference type="InterPro" id="IPR006605">
    <property type="entry name" value="G2_nidogen/fibulin_G2F"/>
</dbReference>
<dbReference type="Gene3D" id="2.40.155.10">
    <property type="entry name" value="Green fluorescent protein"/>
    <property type="match status" value="1"/>
</dbReference>
<dbReference type="SMART" id="SM00181">
    <property type="entry name" value="EGF"/>
    <property type="match status" value="3"/>
</dbReference>
<dbReference type="InterPro" id="IPR001881">
    <property type="entry name" value="EGF-like_Ca-bd_dom"/>
</dbReference>
<dbReference type="FunFam" id="2.10.25.10:FF:000005">
    <property type="entry name" value="Fibrillin 2"/>
    <property type="match status" value="1"/>
</dbReference>
<dbReference type="Gene3D" id="2.10.25.10">
    <property type="entry name" value="Laminin"/>
    <property type="match status" value="3"/>
</dbReference>
<dbReference type="FunFam" id="2.20.100.10:FF:000007">
    <property type="entry name" value="Thrombospondin 1"/>
    <property type="match status" value="1"/>
</dbReference>
<organism evidence="13">
    <name type="scientific">Clastoptera arizonana</name>
    <name type="common">Arizona spittle bug</name>
    <dbReference type="NCBI Taxonomy" id="38151"/>
    <lineage>
        <taxon>Eukaryota</taxon>
        <taxon>Metazoa</taxon>
        <taxon>Ecdysozoa</taxon>
        <taxon>Arthropoda</taxon>
        <taxon>Hexapoda</taxon>
        <taxon>Insecta</taxon>
        <taxon>Pterygota</taxon>
        <taxon>Neoptera</taxon>
        <taxon>Paraneoptera</taxon>
        <taxon>Hemiptera</taxon>
        <taxon>Auchenorrhyncha</taxon>
        <taxon>Cercopoidea</taxon>
        <taxon>Clastopteridae</taxon>
        <taxon>Clastoptera</taxon>
    </lineage>
</organism>
<proteinExistence type="predicted"/>
<feature type="domain" description="EGF-like" evidence="11">
    <location>
        <begin position="522"/>
        <end position="561"/>
    </location>
</feature>
<protein>
    <recommendedName>
        <fullName evidence="14">EGF-like domain-containing protein</fullName>
    </recommendedName>
</protein>
<dbReference type="InterPro" id="IPR049883">
    <property type="entry name" value="NOTCH1_EGF-like"/>
</dbReference>
<dbReference type="PROSITE" id="PS00010">
    <property type="entry name" value="ASX_HYDROXYL"/>
    <property type="match status" value="2"/>
</dbReference>
<dbReference type="Pfam" id="PF00090">
    <property type="entry name" value="TSP_1"/>
    <property type="match status" value="4"/>
</dbReference>
<evidence type="ECO:0000256" key="1">
    <source>
        <dbReference type="ARBA" id="ARBA00004498"/>
    </source>
</evidence>
<dbReference type="SUPFAM" id="SSF57184">
    <property type="entry name" value="Growth factor receptor domain"/>
    <property type="match status" value="1"/>
</dbReference>
<dbReference type="PROSITE" id="PS01187">
    <property type="entry name" value="EGF_CA"/>
    <property type="match status" value="2"/>
</dbReference>
<evidence type="ECO:0000259" key="12">
    <source>
        <dbReference type="PROSITE" id="PS50993"/>
    </source>
</evidence>
<evidence type="ECO:0000256" key="4">
    <source>
        <dbReference type="ARBA" id="ARBA00022536"/>
    </source>
</evidence>
<sequence>SFFLTVVVPLEWTDWSEWTPCSVTCGGGSEGRKRECGDVKDWNIRGVQFDRSNCVGESFENRLCSPLPCPVHGQWSGWSSWTSCSESCGTATRKRYRKCDSPVPALGGAPCSGSDSEQEYCFLRPCPSRVEWSEWGSWSHCSKTCDEGVMYRSRHCIRQDNGDETVGCEGRNRDTSPCNIRNCPENGKWSQWGEWSECSVTCGRGNRQRSRICYRNKFGGRPCVGDNIEIEECKMYACHKRSIPKLKSAALRLKGNLNGEVLQDMQFSADISNDGPKRVVTATVQDILKQQAGWFPYLAFLLPPVSWNAAAEQEDANNGYTLTNGTFTEESKFQFATGQELFVTHDGKGIDKDGKLKVEIEVKGSVPIVEPRGSIIVNPYSEDYVQTGPNSLYSNSRSSLDINGKNVPFSWNKTVSYDSDLGTMPFLVERLSTRPLANEYNVNNQELKFASTSEISRKYDEDKCPVGFKLDLKHQHCSDINECIENRRACHPSQICENQFGSYKCHCRVGFRMSTNGKRCVDINECKEEMPCSHDCQNTRGSYQCLCPPNYVLGEDKMTCESWEEANNQDASFGSDDDYYGPDSDYLESRQSPEEIACKPGFVLESDKCIDEDECERKSHSCSIDQTCINLLGSYNCIDTPCIGDYELDLESGKCLQICGKKGTSCEKGAMIAQIISNQVLPLSSSLIQPYQDITELYPYGLDHDLLPRTVFSITENESGMPLRIRIENGHGILYAMKYFNLDQIHSVIIQATSFGKDNKSVLYVTKFNIYIYHPESIEQ</sequence>
<name>A0A1B6DKQ2_9HEMI</name>
<reference evidence="13" key="1">
    <citation type="submission" date="2015-12" db="EMBL/GenBank/DDBJ databases">
        <title>De novo transcriptome assembly of four potential Pierce s Disease insect vectors from Arizona vineyards.</title>
        <authorList>
            <person name="Tassone E.E."/>
        </authorList>
    </citation>
    <scope>NUCLEOTIDE SEQUENCE</scope>
</reference>
<dbReference type="PANTHER" id="PTHR22906:SF21">
    <property type="entry name" value="SEMA DOMAIN-CONTAINING PROTEIN"/>
    <property type="match status" value="1"/>
</dbReference>
<dbReference type="SMART" id="SM00682">
    <property type="entry name" value="G2F"/>
    <property type="match status" value="1"/>
</dbReference>
<dbReference type="AlphaFoldDB" id="A0A1B6DKQ2"/>
<feature type="non-terminal residue" evidence="13">
    <location>
        <position position="1"/>
    </location>
</feature>
<dbReference type="InterPro" id="IPR000152">
    <property type="entry name" value="EGF-type_Asp/Asn_hydroxyl_site"/>
</dbReference>
<dbReference type="PROSITE" id="PS50993">
    <property type="entry name" value="NIDOGEN_G2"/>
    <property type="match status" value="1"/>
</dbReference>
<evidence type="ECO:0000256" key="2">
    <source>
        <dbReference type="ARBA" id="ARBA00022525"/>
    </source>
</evidence>
<dbReference type="PANTHER" id="PTHR22906">
    <property type="entry name" value="PROPERDIN"/>
    <property type="match status" value="1"/>
</dbReference>
<dbReference type="InterPro" id="IPR000884">
    <property type="entry name" value="TSP1_rpt"/>
</dbReference>
<dbReference type="InterPro" id="IPR000742">
    <property type="entry name" value="EGF"/>
</dbReference>
<keyword evidence="4 10" id="KW-0245">EGF-like domain</keyword>
<dbReference type="GO" id="GO:0005509">
    <property type="term" value="F:calcium ion binding"/>
    <property type="evidence" value="ECO:0007669"/>
    <property type="project" value="InterPro"/>
</dbReference>
<dbReference type="PROSITE" id="PS50092">
    <property type="entry name" value="TSP1"/>
    <property type="match status" value="4"/>
</dbReference>
<dbReference type="Pfam" id="PF07474">
    <property type="entry name" value="G2F"/>
    <property type="match status" value="1"/>
</dbReference>
<keyword evidence="5" id="KW-0732">Signal</keyword>
<dbReference type="SMART" id="SM00179">
    <property type="entry name" value="EGF_CA"/>
    <property type="match status" value="3"/>
</dbReference>
<accession>A0A1B6DKQ2</accession>
<dbReference type="PROSITE" id="PS01186">
    <property type="entry name" value="EGF_2"/>
    <property type="match status" value="1"/>
</dbReference>
<evidence type="ECO:0000256" key="3">
    <source>
        <dbReference type="ARBA" id="ARBA00022530"/>
    </source>
</evidence>
<feature type="disulfide bond" evidence="10">
    <location>
        <begin position="526"/>
        <end position="536"/>
    </location>
</feature>
<keyword evidence="6" id="KW-0677">Repeat</keyword>
<dbReference type="SUPFAM" id="SSF54511">
    <property type="entry name" value="GFP-like"/>
    <property type="match status" value="1"/>
</dbReference>
<keyword evidence="7" id="KW-0106">Calcium</keyword>
<evidence type="ECO:0008006" key="14">
    <source>
        <dbReference type="Google" id="ProtNLM"/>
    </source>
</evidence>
<dbReference type="SUPFAM" id="SSF82895">
    <property type="entry name" value="TSP-1 type 1 repeat"/>
    <property type="match status" value="4"/>
</dbReference>
<evidence type="ECO:0000256" key="6">
    <source>
        <dbReference type="ARBA" id="ARBA00022737"/>
    </source>
</evidence>
<feature type="domain" description="EGF-like" evidence="11">
    <location>
        <begin position="479"/>
        <end position="521"/>
    </location>
</feature>
<comment type="caution">
    <text evidence="10">Lacks conserved residue(s) required for the propagation of feature annotation.</text>
</comment>
<dbReference type="InterPro" id="IPR009030">
    <property type="entry name" value="Growth_fac_rcpt_cys_sf"/>
</dbReference>
<evidence type="ECO:0000256" key="8">
    <source>
        <dbReference type="ARBA" id="ARBA00023157"/>
    </source>
</evidence>
<gene>
    <name evidence="13" type="ORF">g.33535</name>
</gene>
<dbReference type="InterPro" id="IPR052065">
    <property type="entry name" value="Compl_asym_regulator"/>
</dbReference>
<dbReference type="Pfam" id="PF07645">
    <property type="entry name" value="EGF_CA"/>
    <property type="match status" value="3"/>
</dbReference>
<dbReference type="SMART" id="SM00209">
    <property type="entry name" value="TSP1"/>
    <property type="match status" value="4"/>
</dbReference>
<keyword evidence="2" id="KW-0964">Secreted</keyword>
<dbReference type="InterPro" id="IPR009017">
    <property type="entry name" value="GFP"/>
</dbReference>
<evidence type="ECO:0000256" key="10">
    <source>
        <dbReference type="PROSITE-ProRule" id="PRU00076"/>
    </source>
</evidence>
<dbReference type="PROSITE" id="PS50026">
    <property type="entry name" value="EGF_3"/>
    <property type="match status" value="2"/>
</dbReference>
<keyword evidence="9" id="KW-0325">Glycoprotein</keyword>
<dbReference type="InterPro" id="IPR018097">
    <property type="entry name" value="EGF_Ca-bd_CS"/>
</dbReference>
<evidence type="ECO:0000256" key="5">
    <source>
        <dbReference type="ARBA" id="ARBA00022729"/>
    </source>
</evidence>
<evidence type="ECO:0000256" key="7">
    <source>
        <dbReference type="ARBA" id="ARBA00022837"/>
    </source>
</evidence>
<comment type="subcellular location">
    <subcellularLocation>
        <location evidence="1">Secreted</location>
        <location evidence="1">Extracellular space</location>
        <location evidence="1">Extracellular matrix</location>
    </subcellularLocation>
</comment>